<protein>
    <submittedName>
        <fullName evidence="2">Uncharacterized protein</fullName>
    </submittedName>
</protein>
<evidence type="ECO:0000313" key="2">
    <source>
        <dbReference type="EMBL" id="PAK21509.1"/>
    </source>
</evidence>
<organism evidence="2 3">
    <name type="scientific">Mycoplasmopsis agassizii</name>
    <dbReference type="NCBI Taxonomy" id="33922"/>
    <lineage>
        <taxon>Bacteria</taxon>
        <taxon>Bacillati</taxon>
        <taxon>Mycoplasmatota</taxon>
        <taxon>Mycoplasmoidales</taxon>
        <taxon>Metamycoplasmataceae</taxon>
        <taxon>Mycoplasmopsis</taxon>
    </lineage>
</organism>
<gene>
    <name evidence="2" type="ORF">CJJ23_01825</name>
</gene>
<evidence type="ECO:0000256" key="1">
    <source>
        <dbReference type="SAM" id="Phobius"/>
    </source>
</evidence>
<proteinExistence type="predicted"/>
<sequence length="111" mass="13030">MEEEQAIAAKAKIDKIDKPENSKYFLKLVFLNFLSNKFDIVTTLVSSYNLISNLKINDVFDLKIKNNYFKLFIIIVITNHIGWICFWKVFKDFETLIKKIMSQINATLMNS</sequence>
<keyword evidence="1" id="KW-0812">Transmembrane</keyword>
<name>A0A269TJ65_9BACT</name>
<feature type="transmembrane region" description="Helical" evidence="1">
    <location>
        <begin position="68"/>
        <end position="90"/>
    </location>
</feature>
<keyword evidence="1" id="KW-1133">Transmembrane helix</keyword>
<accession>A0A269TJ65</accession>
<keyword evidence="1" id="KW-0472">Membrane</keyword>
<comment type="caution">
    <text evidence="2">The sequence shown here is derived from an EMBL/GenBank/DDBJ whole genome shotgun (WGS) entry which is preliminary data.</text>
</comment>
<dbReference type="Proteomes" id="UP000216943">
    <property type="component" value="Unassembled WGS sequence"/>
</dbReference>
<dbReference type="EMBL" id="NQNY01000004">
    <property type="protein sequence ID" value="PAK21509.1"/>
    <property type="molecule type" value="Genomic_DNA"/>
</dbReference>
<reference evidence="3" key="1">
    <citation type="submission" date="2017-08" db="EMBL/GenBank/DDBJ databases">
        <authorList>
            <person name="Alvarez-Ponce D."/>
            <person name="Weitzman C.L."/>
            <person name="Tillett R.L."/>
            <person name="Sandmeier F.C."/>
            <person name="Tracy C.R."/>
        </authorList>
    </citation>
    <scope>NUCLEOTIDE SEQUENCE [LARGE SCALE GENOMIC DNA]</scope>
    <source>
        <strain evidence="3">723</strain>
    </source>
</reference>
<dbReference type="AlphaFoldDB" id="A0A269TJ65"/>
<evidence type="ECO:0000313" key="3">
    <source>
        <dbReference type="Proteomes" id="UP000216943"/>
    </source>
</evidence>